<evidence type="ECO:0000259" key="1">
    <source>
        <dbReference type="Pfam" id="PF05076"/>
    </source>
</evidence>
<dbReference type="Proteomes" id="UP000214646">
    <property type="component" value="Unassembled WGS sequence"/>
</dbReference>
<evidence type="ECO:0000313" key="3">
    <source>
        <dbReference type="Proteomes" id="UP000214646"/>
    </source>
</evidence>
<sequence>MDYKQFYSQLFAPLETEIGPIDPHTLFAIMGFDGGGPLNFDTIGAKQGRPFVTYVSCELAVRKEQRPSSVGRFELLCSCDDEQWVRSILSELGRMSLRSTFGHGHTIDIGPKVGPDAPIQGVWLEAEYCVPIDDQVFAIYRVIGITRPEMEYKRTHGSEALEDTLKAGGVYPNTAVNRASVV</sequence>
<organism evidence="2 3">
    <name type="scientific">Fimbriiglobus ruber</name>
    <dbReference type="NCBI Taxonomy" id="1908690"/>
    <lineage>
        <taxon>Bacteria</taxon>
        <taxon>Pseudomonadati</taxon>
        <taxon>Planctomycetota</taxon>
        <taxon>Planctomycetia</taxon>
        <taxon>Gemmatales</taxon>
        <taxon>Gemmataceae</taxon>
        <taxon>Fimbriiglobus</taxon>
    </lineage>
</organism>
<dbReference type="SUPFAM" id="SSF103359">
    <property type="entry name" value="Suppressor of Fused, N-terminal domain"/>
    <property type="match status" value="1"/>
</dbReference>
<dbReference type="EMBL" id="NIDE01000014">
    <property type="protein sequence ID" value="OWK38026.1"/>
    <property type="molecule type" value="Genomic_DNA"/>
</dbReference>
<dbReference type="InterPro" id="IPR037181">
    <property type="entry name" value="SUFU_N"/>
</dbReference>
<dbReference type="AlphaFoldDB" id="A0A225DKP1"/>
<evidence type="ECO:0000313" key="2">
    <source>
        <dbReference type="EMBL" id="OWK38026.1"/>
    </source>
</evidence>
<name>A0A225DKP1_9BACT</name>
<protein>
    <recommendedName>
        <fullName evidence="1">Suppressor of fused-like domain-containing protein</fullName>
    </recommendedName>
</protein>
<feature type="domain" description="Suppressor of fused-like" evidence="1">
    <location>
        <begin position="45"/>
        <end position="178"/>
    </location>
</feature>
<dbReference type="RefSeq" id="WP_088257836.1">
    <property type="nucleotide sequence ID" value="NZ_NIDE01000014.1"/>
</dbReference>
<keyword evidence="3" id="KW-1185">Reference proteome</keyword>
<reference evidence="3" key="1">
    <citation type="submission" date="2017-06" db="EMBL/GenBank/DDBJ databases">
        <title>Genome analysis of Fimbriiglobus ruber SP5, the first member of the order Planctomycetales with confirmed chitinolytic capability.</title>
        <authorList>
            <person name="Ravin N.V."/>
            <person name="Rakitin A.L."/>
            <person name="Ivanova A.A."/>
            <person name="Beletsky A.V."/>
            <person name="Kulichevskaya I.S."/>
            <person name="Mardanov A.V."/>
            <person name="Dedysh S.N."/>
        </authorList>
    </citation>
    <scope>NUCLEOTIDE SEQUENCE [LARGE SCALE GENOMIC DNA]</scope>
    <source>
        <strain evidence="3">SP5</strain>
    </source>
</reference>
<dbReference type="OrthoDB" id="260432at2"/>
<dbReference type="InterPro" id="IPR020941">
    <property type="entry name" value="SUFU-like_domain"/>
</dbReference>
<proteinExistence type="predicted"/>
<dbReference type="Pfam" id="PF05076">
    <property type="entry name" value="SUFU"/>
    <property type="match status" value="1"/>
</dbReference>
<gene>
    <name evidence="2" type="ORF">FRUB_07146</name>
</gene>
<accession>A0A225DKP1</accession>
<comment type="caution">
    <text evidence="2">The sequence shown here is derived from an EMBL/GenBank/DDBJ whole genome shotgun (WGS) entry which is preliminary data.</text>
</comment>